<evidence type="ECO:0000256" key="1">
    <source>
        <dbReference type="SAM" id="MobiDB-lite"/>
    </source>
</evidence>
<keyword evidence="2" id="KW-0472">Membrane</keyword>
<evidence type="ECO:0000256" key="2">
    <source>
        <dbReference type="SAM" id="Phobius"/>
    </source>
</evidence>
<proteinExistence type="predicted"/>
<reference evidence="3" key="1">
    <citation type="journal article" date="2015" name="Proc. Natl. Acad. Sci. U.S.A.">
        <title>Networks of energetic and metabolic interactions define dynamics in microbial communities.</title>
        <authorList>
            <person name="Embree M."/>
            <person name="Liu J.K."/>
            <person name="Al-Bassam M.M."/>
            <person name="Zengler K."/>
        </authorList>
    </citation>
    <scope>NUCLEOTIDE SEQUENCE</scope>
</reference>
<comment type="caution">
    <text evidence="3">The sequence shown here is derived from an EMBL/GenBank/DDBJ whole genome shotgun (WGS) entry which is preliminary data.</text>
</comment>
<evidence type="ECO:0000313" key="3">
    <source>
        <dbReference type="EMBL" id="KUG05259.1"/>
    </source>
</evidence>
<keyword evidence="2" id="KW-0812">Transmembrane</keyword>
<feature type="transmembrane region" description="Helical" evidence="2">
    <location>
        <begin position="378"/>
        <end position="396"/>
    </location>
</feature>
<protein>
    <submittedName>
        <fullName evidence="3">Uncharacterized protein</fullName>
    </submittedName>
</protein>
<feature type="transmembrane region" description="Helical" evidence="2">
    <location>
        <begin position="158"/>
        <end position="176"/>
    </location>
</feature>
<feature type="transmembrane region" description="Helical" evidence="2">
    <location>
        <begin position="492"/>
        <end position="511"/>
    </location>
</feature>
<feature type="transmembrane region" description="Helical" evidence="2">
    <location>
        <begin position="416"/>
        <end position="434"/>
    </location>
</feature>
<feature type="transmembrane region" description="Helical" evidence="2">
    <location>
        <begin position="455"/>
        <end position="472"/>
    </location>
</feature>
<accession>A0A0W8E9E8</accession>
<feature type="transmembrane region" description="Helical" evidence="2">
    <location>
        <begin position="339"/>
        <end position="357"/>
    </location>
</feature>
<gene>
    <name evidence="3" type="ORF">ASZ90_017332</name>
</gene>
<feature type="region of interest" description="Disordered" evidence="1">
    <location>
        <begin position="552"/>
        <end position="647"/>
    </location>
</feature>
<keyword evidence="2" id="KW-1133">Transmembrane helix</keyword>
<dbReference type="AlphaFoldDB" id="A0A0W8E9E8"/>
<dbReference type="EMBL" id="LNQE01001822">
    <property type="protein sequence ID" value="KUG05259.1"/>
    <property type="molecule type" value="Genomic_DNA"/>
</dbReference>
<sequence>MRNIKLLTIILLLFFICPTQVAAAGFSADAVWNGRTITVSYSGYDVSGIGSGVKMFITNASTGKSWQAMEHKASINKPIEQIKLQTTGSIPTPLEGEEWQIAFEVSGVQSFTVPVNCWYPEQELGNNEPADNILENMENWKEGGMPIFPGESHKVVMFWYYSLATISGAFMFLVFIRSGYQHMFSVTTNPGVKASAIMTIQRGFVGLIIIMLAPFLINILIMANDAFVDFCRQLLETVSNAQPMAMEDTAAIGSDNNFLDKLFGWVLDALNSIMTTILGLTPLGDIIFNQTPDCAIFQPAITGGDFVNSGNGFIDSVLRFVMLLYTLYFNAVYVIRRWVVTAVLAVTPIIIWIWVITEHKQIIGLWAAELVQTIFMQTFHALTFGIVFSVLAFSGGNLNYVEGASISALLIEIGKYVAAFGGVACVAVLTIQAYRIILNSNEKERVDALGKIRSAFIGLLILGLSYMAASAIFPQEIVITSLGDGDKESTKITYFVLFFALVAILPIAKMLSNIFMNILARFGTVDEMRAASGGLGGLAKIGGAAAGALTAGNSGGSRSNSSNSSNSNNSNSSSNSSDVNSDSNAARTNSLTNGDITGGNTGTVDQGGITTEANSSPSATVMPEQSGSDHMNTVPLERDGEEVDPAPRITNLETPEESTASRFASSAYSDVKDMMQQNKSKYSKISDSITKTMAAGATEMGNAIAPGTGSLAGAAVGLSAMMTMKVATPLMAGADVAKRRAGEAIYTQYKQRNRKMDDR</sequence>
<organism evidence="3">
    <name type="scientific">hydrocarbon metagenome</name>
    <dbReference type="NCBI Taxonomy" id="938273"/>
    <lineage>
        <taxon>unclassified sequences</taxon>
        <taxon>metagenomes</taxon>
        <taxon>ecological metagenomes</taxon>
    </lineage>
</organism>
<feature type="compositionally biased region" description="Low complexity" evidence="1">
    <location>
        <begin position="552"/>
        <end position="584"/>
    </location>
</feature>
<feature type="compositionally biased region" description="Polar residues" evidence="1">
    <location>
        <begin position="608"/>
        <end position="631"/>
    </location>
</feature>
<feature type="transmembrane region" description="Helical" evidence="2">
    <location>
        <begin position="203"/>
        <end position="223"/>
    </location>
</feature>
<name>A0A0W8E9E8_9ZZZZ</name>